<evidence type="ECO:0000313" key="2">
    <source>
        <dbReference type="Proteomes" id="UP000823775"/>
    </source>
</evidence>
<organism evidence="1 2">
    <name type="scientific">Datura stramonium</name>
    <name type="common">Jimsonweed</name>
    <name type="synonym">Common thornapple</name>
    <dbReference type="NCBI Taxonomy" id="4076"/>
    <lineage>
        <taxon>Eukaryota</taxon>
        <taxon>Viridiplantae</taxon>
        <taxon>Streptophyta</taxon>
        <taxon>Embryophyta</taxon>
        <taxon>Tracheophyta</taxon>
        <taxon>Spermatophyta</taxon>
        <taxon>Magnoliopsida</taxon>
        <taxon>eudicotyledons</taxon>
        <taxon>Gunneridae</taxon>
        <taxon>Pentapetalae</taxon>
        <taxon>asterids</taxon>
        <taxon>lamiids</taxon>
        <taxon>Solanales</taxon>
        <taxon>Solanaceae</taxon>
        <taxon>Solanoideae</taxon>
        <taxon>Datureae</taxon>
        <taxon>Datura</taxon>
    </lineage>
</organism>
<accession>A0ABS8SCX9</accession>
<proteinExistence type="predicted"/>
<name>A0ABS8SCX9_DATST</name>
<dbReference type="EMBL" id="JACEIK010000419">
    <property type="protein sequence ID" value="MCD7456712.1"/>
    <property type="molecule type" value="Genomic_DNA"/>
</dbReference>
<keyword evidence="2" id="KW-1185">Reference proteome</keyword>
<protein>
    <submittedName>
        <fullName evidence="1">Uncharacterized protein</fullName>
    </submittedName>
</protein>
<reference evidence="1 2" key="1">
    <citation type="journal article" date="2021" name="BMC Genomics">
        <title>Datura genome reveals duplications of psychoactive alkaloid biosynthetic genes and high mutation rate following tissue culture.</title>
        <authorList>
            <person name="Rajewski A."/>
            <person name="Carter-House D."/>
            <person name="Stajich J."/>
            <person name="Litt A."/>
        </authorList>
    </citation>
    <scope>NUCLEOTIDE SEQUENCE [LARGE SCALE GENOMIC DNA]</scope>
    <source>
        <strain evidence="1">AR-01</strain>
    </source>
</reference>
<comment type="caution">
    <text evidence="1">The sequence shown here is derived from an EMBL/GenBank/DDBJ whole genome shotgun (WGS) entry which is preliminary data.</text>
</comment>
<evidence type="ECO:0000313" key="1">
    <source>
        <dbReference type="EMBL" id="MCD7456712.1"/>
    </source>
</evidence>
<gene>
    <name evidence="1" type="ORF">HAX54_032824</name>
</gene>
<dbReference type="Proteomes" id="UP000823775">
    <property type="component" value="Unassembled WGS sequence"/>
</dbReference>
<sequence>MNNFNDSMSLQSVDFLVAKSNLHHETQIPEKSQFIRYSSSNLTYVSSGVPRMHCLGTGSCGLRQQSMWLNVVHVIQLKQGKLEFWQGDLDQ</sequence>